<protein>
    <submittedName>
        <fullName evidence="1">Uncharacterized protein</fullName>
    </submittedName>
</protein>
<organism evidence="1 2">
    <name type="scientific">Paracoccus yeei</name>
    <dbReference type="NCBI Taxonomy" id="147645"/>
    <lineage>
        <taxon>Bacteria</taxon>
        <taxon>Pseudomonadati</taxon>
        <taxon>Pseudomonadota</taxon>
        <taxon>Alphaproteobacteria</taxon>
        <taxon>Rhodobacterales</taxon>
        <taxon>Paracoccaceae</taxon>
        <taxon>Paracoccus</taxon>
    </lineage>
</organism>
<evidence type="ECO:0000313" key="1">
    <source>
        <dbReference type="EMBL" id="AYF01309.1"/>
    </source>
</evidence>
<dbReference type="AlphaFoldDB" id="A0A386ULV2"/>
<evidence type="ECO:0000313" key="2">
    <source>
        <dbReference type="Proteomes" id="UP000272010"/>
    </source>
</evidence>
<proteinExistence type="predicted"/>
<reference evidence="2" key="1">
    <citation type="submission" date="2018-07" db="EMBL/GenBank/DDBJ databases">
        <title>Genome Structure of the Opportunistic Pathogen Paracoccus yeei (Alphaproteobacteria) and Identification of Putative Virulence Factors.</title>
        <authorList>
            <person name="Lasek R."/>
            <person name="Szuplewska M."/>
            <person name="Mitura M."/>
            <person name="Decewicz P."/>
            <person name="Chmielowska C."/>
            <person name="Pawlot A."/>
            <person name="Sentkowska D."/>
            <person name="Czarnecki J."/>
            <person name="Bartosik D."/>
        </authorList>
    </citation>
    <scope>NUCLEOTIDE SEQUENCE [LARGE SCALE GENOMIC DNA]</scope>
    <source>
        <strain evidence="2">CCUG 32053</strain>
    </source>
</reference>
<sequence length="189" mass="21050">MRIDMIQEHLLGQRRALAQAQQFQDLVLLAGQVQRLAVHLDRARVQVHHHLARADHRLAVALGTADDRLDAGDQFIPIKWFGHVIVSPEAKAAQLAFRVVRAGQDQDRRVDAGHADLAQDFHPVHVGQVQVQQDQVVVIELGQVDAFFAHVRPIDVVIGMGQHQFDAARGGRIVLDKKNSHFVKPLGEP</sequence>
<dbReference type="Proteomes" id="UP000272010">
    <property type="component" value="Chromosome"/>
</dbReference>
<accession>A0A386ULV2</accession>
<gene>
    <name evidence="1" type="ORF">PY32053_01682</name>
</gene>
<name>A0A386ULV2_9RHOB</name>
<dbReference type="EMBL" id="CP031078">
    <property type="protein sequence ID" value="AYF01309.1"/>
    <property type="molecule type" value="Genomic_DNA"/>
</dbReference>